<name>A0A7C4BB71_9CREN</name>
<comment type="caution">
    <text evidence="13">The sequence shown here is derived from an EMBL/GenBank/DDBJ whole genome shotgun (WGS) entry which is preliminary data.</text>
</comment>
<dbReference type="GO" id="GO:0006508">
    <property type="term" value="P:proteolysis"/>
    <property type="evidence" value="ECO:0007669"/>
    <property type="project" value="UniProtKB-KW"/>
</dbReference>
<evidence type="ECO:0000256" key="2">
    <source>
        <dbReference type="ARBA" id="ARBA00022670"/>
    </source>
</evidence>
<dbReference type="InterPro" id="IPR050083">
    <property type="entry name" value="HtpX_protease"/>
</dbReference>
<evidence type="ECO:0000256" key="6">
    <source>
        <dbReference type="ARBA" id="ARBA00022833"/>
    </source>
</evidence>
<keyword evidence="8 10" id="KW-0482">Metalloprotease</keyword>
<dbReference type="InterPro" id="IPR001915">
    <property type="entry name" value="Peptidase_M48"/>
</dbReference>
<keyword evidence="2 10" id="KW-0645">Protease</keyword>
<protein>
    <recommendedName>
        <fullName evidence="12">Peptidase M48 domain-containing protein</fullName>
    </recommendedName>
</protein>
<keyword evidence="6 10" id="KW-0862">Zinc</keyword>
<feature type="transmembrane region" description="Helical" evidence="11">
    <location>
        <begin position="106"/>
        <end position="126"/>
    </location>
</feature>
<keyword evidence="1" id="KW-1003">Cell membrane</keyword>
<evidence type="ECO:0000259" key="12">
    <source>
        <dbReference type="Pfam" id="PF01435"/>
    </source>
</evidence>
<evidence type="ECO:0000256" key="3">
    <source>
        <dbReference type="ARBA" id="ARBA00022692"/>
    </source>
</evidence>
<reference evidence="13" key="1">
    <citation type="journal article" date="2020" name="mSystems">
        <title>Genome- and Community-Level Interaction Insights into Carbon Utilization and Element Cycling Functions of Hydrothermarchaeota in Hydrothermal Sediment.</title>
        <authorList>
            <person name="Zhou Z."/>
            <person name="Liu Y."/>
            <person name="Xu W."/>
            <person name="Pan J."/>
            <person name="Luo Z.H."/>
            <person name="Li M."/>
        </authorList>
    </citation>
    <scope>NUCLEOTIDE SEQUENCE [LARGE SCALE GENOMIC DNA]</scope>
    <source>
        <strain evidence="13">SpSt-732</strain>
    </source>
</reference>
<dbReference type="GO" id="GO:0046872">
    <property type="term" value="F:metal ion binding"/>
    <property type="evidence" value="ECO:0007669"/>
    <property type="project" value="UniProtKB-KW"/>
</dbReference>
<evidence type="ECO:0000256" key="10">
    <source>
        <dbReference type="RuleBase" id="RU003983"/>
    </source>
</evidence>
<keyword evidence="7 11" id="KW-1133">Transmembrane helix</keyword>
<evidence type="ECO:0000256" key="4">
    <source>
        <dbReference type="ARBA" id="ARBA00022723"/>
    </source>
</evidence>
<dbReference type="AlphaFoldDB" id="A0A7C4BB71"/>
<accession>A0A7C4BB71</accession>
<dbReference type="PANTHER" id="PTHR43221">
    <property type="entry name" value="PROTEASE HTPX"/>
    <property type="match status" value="1"/>
</dbReference>
<dbReference type="EMBL" id="DTFF01000013">
    <property type="protein sequence ID" value="HGI87079.1"/>
    <property type="molecule type" value="Genomic_DNA"/>
</dbReference>
<evidence type="ECO:0000256" key="5">
    <source>
        <dbReference type="ARBA" id="ARBA00022801"/>
    </source>
</evidence>
<organism evidence="13">
    <name type="scientific">Ignisphaera aggregans</name>
    <dbReference type="NCBI Taxonomy" id="334771"/>
    <lineage>
        <taxon>Archaea</taxon>
        <taxon>Thermoproteota</taxon>
        <taxon>Thermoprotei</taxon>
        <taxon>Desulfurococcales</taxon>
        <taxon>Desulfurococcaceae</taxon>
        <taxon>Ignisphaera</taxon>
    </lineage>
</organism>
<evidence type="ECO:0000256" key="1">
    <source>
        <dbReference type="ARBA" id="ARBA00022475"/>
    </source>
</evidence>
<comment type="similarity">
    <text evidence="10">Belongs to the peptidase M48 family.</text>
</comment>
<dbReference type="Pfam" id="PF01435">
    <property type="entry name" value="Peptidase_M48"/>
    <property type="match status" value="1"/>
</dbReference>
<gene>
    <name evidence="13" type="ORF">ENV14_01580</name>
</gene>
<dbReference type="GO" id="GO:0004222">
    <property type="term" value="F:metalloendopeptidase activity"/>
    <property type="evidence" value="ECO:0007669"/>
    <property type="project" value="InterPro"/>
</dbReference>
<sequence>MLVSKMLQCKEVLKRFIKFRFWWLYAKPVNDVALFDISISVAKRIGAKPFKVIKVAEVGFYNAVVFSFSCRSLTITSPLREAGRDVVEGVMLHEYAHCKLKHGLKLLCLALLLLLFSASIAVHIMYNSTTMMEEAVALATFAIMYVVTQLILRHVARRFEYEADLFAVSHASNSCAYIGMLYRLLYYKPAKRRSLRLFDSHPSPLDRIENILRRFPKLSSCIEGGSRGGPGGI</sequence>
<evidence type="ECO:0000256" key="9">
    <source>
        <dbReference type="ARBA" id="ARBA00023136"/>
    </source>
</evidence>
<evidence type="ECO:0000256" key="8">
    <source>
        <dbReference type="ARBA" id="ARBA00023049"/>
    </source>
</evidence>
<proteinExistence type="inferred from homology"/>
<comment type="cofactor">
    <cofactor evidence="10">
        <name>Zn(2+)</name>
        <dbReference type="ChEBI" id="CHEBI:29105"/>
    </cofactor>
    <text evidence="10">Binds 1 zinc ion per subunit.</text>
</comment>
<dbReference type="PANTHER" id="PTHR43221:SF2">
    <property type="entry name" value="PROTEASE HTPX HOMOLOG"/>
    <property type="match status" value="1"/>
</dbReference>
<keyword evidence="9 11" id="KW-0472">Membrane</keyword>
<evidence type="ECO:0000313" key="13">
    <source>
        <dbReference type="EMBL" id="HGI87079.1"/>
    </source>
</evidence>
<evidence type="ECO:0000256" key="7">
    <source>
        <dbReference type="ARBA" id="ARBA00022989"/>
    </source>
</evidence>
<feature type="domain" description="Peptidase M48" evidence="12">
    <location>
        <begin position="46"/>
        <end position="213"/>
    </location>
</feature>
<keyword evidence="5 10" id="KW-0378">Hydrolase</keyword>
<keyword evidence="4" id="KW-0479">Metal-binding</keyword>
<feature type="transmembrane region" description="Helical" evidence="11">
    <location>
        <begin position="132"/>
        <end position="152"/>
    </location>
</feature>
<keyword evidence="3 11" id="KW-0812">Transmembrane</keyword>
<evidence type="ECO:0000256" key="11">
    <source>
        <dbReference type="SAM" id="Phobius"/>
    </source>
</evidence>